<comment type="caution">
    <text evidence="1">The sequence shown here is derived from an EMBL/GenBank/DDBJ whole genome shotgun (WGS) entry which is preliminary data.</text>
</comment>
<gene>
    <name evidence="1" type="ORF">F4Y42_09470</name>
</gene>
<organism evidence="1">
    <name type="scientific">Caldilineaceae bacterium SB0664_bin_27</name>
    <dbReference type="NCBI Taxonomy" id="2605260"/>
    <lineage>
        <taxon>Bacteria</taxon>
        <taxon>Bacillati</taxon>
        <taxon>Chloroflexota</taxon>
        <taxon>Caldilineae</taxon>
        <taxon>Caldilineales</taxon>
        <taxon>Caldilineaceae</taxon>
    </lineage>
</organism>
<proteinExistence type="predicted"/>
<dbReference type="AlphaFoldDB" id="A0A6B0YU64"/>
<reference evidence="1" key="1">
    <citation type="submission" date="2019-09" db="EMBL/GenBank/DDBJ databases">
        <title>Characterisation of the sponge microbiome using genome-centric metagenomics.</title>
        <authorList>
            <person name="Engelberts J.P."/>
            <person name="Robbins S.J."/>
            <person name="De Goeij J.M."/>
            <person name="Aranda M."/>
            <person name="Bell S.C."/>
            <person name="Webster N.S."/>
        </authorList>
    </citation>
    <scope>NUCLEOTIDE SEQUENCE</scope>
    <source>
        <strain evidence="1">SB0664_bin_27</strain>
    </source>
</reference>
<name>A0A6B0YU64_9CHLR</name>
<accession>A0A6B0YU64</accession>
<sequence>MPDAHICYPSWTTGSVSLAPIAGLRAGVQWRTLPGSWSAGSTVWNRRRRTSDSQALHAGVCHLVTSRSPSEANTAAFRFYPCHLAVSITNTKRKDNVPTM</sequence>
<protein>
    <submittedName>
        <fullName evidence="1">Transposase</fullName>
    </submittedName>
</protein>
<dbReference type="EMBL" id="VXRG01000079">
    <property type="protein sequence ID" value="MXY93665.1"/>
    <property type="molecule type" value="Genomic_DNA"/>
</dbReference>
<evidence type="ECO:0000313" key="1">
    <source>
        <dbReference type="EMBL" id="MXY93665.1"/>
    </source>
</evidence>